<name>A0ABQ6H2Q7_9GAMM</name>
<dbReference type="NCBIfam" id="NF046101">
    <property type="entry name" value="PA3496_fam"/>
    <property type="match status" value="1"/>
</dbReference>
<accession>A0ABQ6H2Q7</accession>
<evidence type="ECO:0000313" key="2">
    <source>
        <dbReference type="EMBL" id="GLX82468.1"/>
    </source>
</evidence>
<proteinExistence type="predicted"/>
<keyword evidence="3" id="KW-1185">Reference proteome</keyword>
<evidence type="ECO:0000256" key="1">
    <source>
        <dbReference type="SAM" id="MobiDB-lite"/>
    </source>
</evidence>
<evidence type="ECO:0000313" key="3">
    <source>
        <dbReference type="Proteomes" id="UP001157133"/>
    </source>
</evidence>
<evidence type="ECO:0008006" key="4">
    <source>
        <dbReference type="Google" id="ProtNLM"/>
    </source>
</evidence>
<organism evidence="2 3">
    <name type="scientific">Thalassotalea eurytherma</name>
    <dbReference type="NCBI Taxonomy" id="1144278"/>
    <lineage>
        <taxon>Bacteria</taxon>
        <taxon>Pseudomonadati</taxon>
        <taxon>Pseudomonadota</taxon>
        <taxon>Gammaproteobacteria</taxon>
        <taxon>Alteromonadales</taxon>
        <taxon>Colwelliaceae</taxon>
        <taxon>Thalassotalea</taxon>
    </lineage>
</organism>
<dbReference type="EMBL" id="BSSU01000009">
    <property type="protein sequence ID" value="GLX82468.1"/>
    <property type="molecule type" value="Genomic_DNA"/>
</dbReference>
<sequence length="59" mass="6943">MNNQEIDSLKGTDSLSEQDSGYKQDEQDIRNSKARKRIDELLEEKRLKSLLDDTDDWEV</sequence>
<dbReference type="InterPro" id="IPR058059">
    <property type="entry name" value="PA3496-like"/>
</dbReference>
<dbReference type="RefSeq" id="WP_284207836.1">
    <property type="nucleotide sequence ID" value="NZ_BSSU01000009.1"/>
</dbReference>
<comment type="caution">
    <text evidence="2">The sequence shown here is derived from an EMBL/GenBank/DDBJ whole genome shotgun (WGS) entry which is preliminary data.</text>
</comment>
<gene>
    <name evidence="2" type="ORF">theurythT_19200</name>
</gene>
<feature type="compositionally biased region" description="Basic and acidic residues" evidence="1">
    <location>
        <begin position="20"/>
        <end position="35"/>
    </location>
</feature>
<dbReference type="Proteomes" id="UP001157133">
    <property type="component" value="Unassembled WGS sequence"/>
</dbReference>
<protein>
    <recommendedName>
        <fullName evidence="4">DUF3545 family protein</fullName>
    </recommendedName>
</protein>
<feature type="region of interest" description="Disordered" evidence="1">
    <location>
        <begin position="1"/>
        <end position="35"/>
    </location>
</feature>
<feature type="compositionally biased region" description="Polar residues" evidence="1">
    <location>
        <begin position="1"/>
        <end position="19"/>
    </location>
</feature>
<reference evidence="2 3" key="1">
    <citation type="submission" date="2023-03" db="EMBL/GenBank/DDBJ databases">
        <title>Draft genome sequence of Thalassotalea eurytherma JCM 18482T.</title>
        <authorList>
            <person name="Sawabe T."/>
        </authorList>
    </citation>
    <scope>NUCLEOTIDE SEQUENCE [LARGE SCALE GENOMIC DNA]</scope>
    <source>
        <strain evidence="2 3">JCM 18482</strain>
    </source>
</reference>